<dbReference type="RefSeq" id="WP_418890759.1">
    <property type="nucleotide sequence ID" value="NZ_JBEUWX010000002.1"/>
</dbReference>
<organism evidence="2 3">
    <name type="scientific">Dentiradicibacter hellwigii</name>
    <dbReference type="NCBI Taxonomy" id="3149053"/>
    <lineage>
        <taxon>Bacteria</taxon>
        <taxon>Pseudomonadati</taxon>
        <taxon>Pseudomonadota</taxon>
        <taxon>Betaproteobacteria</taxon>
        <taxon>Rhodocyclales</taxon>
        <taxon>Rhodocyclaceae</taxon>
        <taxon>Dentiradicibacter</taxon>
    </lineage>
</organism>
<accession>A0ABV4UDL2</accession>
<name>A0ABV4UDL2_9RHOO</name>
<proteinExistence type="predicted"/>
<evidence type="ECO:0000256" key="1">
    <source>
        <dbReference type="SAM" id="MobiDB-lite"/>
    </source>
</evidence>
<evidence type="ECO:0000313" key="2">
    <source>
        <dbReference type="EMBL" id="MFA9949647.1"/>
    </source>
</evidence>
<reference evidence="3" key="1">
    <citation type="submission" date="2024-06" db="EMBL/GenBank/DDBJ databases">
        <title>Radixoralia hellwigii gen. nov., sp nov., isolated from a root canal in the human oral cavity.</title>
        <authorList>
            <person name="Bartsch S."/>
            <person name="Wittmer A."/>
            <person name="Schulz A.-K."/>
            <person name="Neumann-Schaal M."/>
            <person name="Wolf J."/>
            <person name="Gronow S."/>
            <person name="Tennert C."/>
            <person name="Haecker G."/>
            <person name="Cieplik F."/>
            <person name="Al-Ahmad A."/>
        </authorList>
    </citation>
    <scope>NUCLEOTIDE SEQUENCE [LARGE SCALE GENOMIC DNA]</scope>
    <source>
        <strain evidence="3">Wk13</strain>
    </source>
</reference>
<feature type="region of interest" description="Disordered" evidence="1">
    <location>
        <begin position="48"/>
        <end position="74"/>
    </location>
</feature>
<gene>
    <name evidence="2" type="ORF">ABCS64_04770</name>
</gene>
<keyword evidence="3" id="KW-1185">Reference proteome</keyword>
<dbReference type="EMBL" id="JBEUWX010000002">
    <property type="protein sequence ID" value="MFA9949647.1"/>
    <property type="molecule type" value="Genomic_DNA"/>
</dbReference>
<comment type="caution">
    <text evidence="2">The sequence shown here is derived from an EMBL/GenBank/DDBJ whole genome shotgun (WGS) entry which is preliminary data.</text>
</comment>
<evidence type="ECO:0000313" key="3">
    <source>
        <dbReference type="Proteomes" id="UP001574673"/>
    </source>
</evidence>
<sequence>MFGNINPQRPIFAFEDAMIEPMAVIPAIVTPIRLVLLPWSWSRPAMTLPSRRLHSPSTDAGSASAMKPAQDDMA</sequence>
<protein>
    <submittedName>
        <fullName evidence="2">Uncharacterized protein</fullName>
    </submittedName>
</protein>
<dbReference type="Proteomes" id="UP001574673">
    <property type="component" value="Unassembled WGS sequence"/>
</dbReference>